<feature type="domain" description="SnoaL-like" evidence="8">
    <location>
        <begin position="175"/>
        <end position="287"/>
    </location>
</feature>
<accession>A0A545AJ88</accession>
<dbReference type="InterPro" id="IPR032710">
    <property type="entry name" value="NTF2-like_dom_sf"/>
</dbReference>
<proteinExistence type="inferred from homology"/>
<dbReference type="Pfam" id="PF08281">
    <property type="entry name" value="Sigma70_r4_2"/>
    <property type="match status" value="1"/>
</dbReference>
<gene>
    <name evidence="9" type="ORF">FL583_33450</name>
</gene>
<comment type="caution">
    <text evidence="9">The sequence shown here is derived from an EMBL/GenBank/DDBJ whole genome shotgun (WGS) entry which is preliminary data.</text>
</comment>
<keyword evidence="4" id="KW-0731">Sigma factor</keyword>
<comment type="subunit">
    <text evidence="2">Interacts transiently with the RNA polymerase catalytic core formed by RpoA, RpoB, RpoC and RpoZ (2 alpha, 1 beta, 1 beta' and 1 omega subunit) to form the RNA polymerase holoenzyme that can initiate transcription.</text>
</comment>
<keyword evidence="3" id="KW-0805">Transcription regulation</keyword>
<dbReference type="GO" id="GO:0003677">
    <property type="term" value="F:DNA binding"/>
    <property type="evidence" value="ECO:0007669"/>
    <property type="project" value="InterPro"/>
</dbReference>
<dbReference type="PANTHER" id="PTHR30173:SF43">
    <property type="entry name" value="ECF RNA POLYMERASE SIGMA FACTOR SIGI-RELATED"/>
    <property type="match status" value="1"/>
</dbReference>
<evidence type="ECO:0000259" key="7">
    <source>
        <dbReference type="Pfam" id="PF08281"/>
    </source>
</evidence>
<dbReference type="AlphaFoldDB" id="A0A545AJ88"/>
<dbReference type="Gene3D" id="1.10.1740.10">
    <property type="match status" value="1"/>
</dbReference>
<evidence type="ECO:0000259" key="6">
    <source>
        <dbReference type="Pfam" id="PF04542"/>
    </source>
</evidence>
<dbReference type="InterPro" id="IPR037401">
    <property type="entry name" value="SnoaL-like"/>
</dbReference>
<dbReference type="NCBIfam" id="TIGR02937">
    <property type="entry name" value="sigma70-ECF"/>
    <property type="match status" value="1"/>
</dbReference>
<dbReference type="SUPFAM" id="SSF54427">
    <property type="entry name" value="NTF2-like"/>
    <property type="match status" value="1"/>
</dbReference>
<protein>
    <submittedName>
        <fullName evidence="9">Sigma-70 family RNA polymerase sigma factor</fullName>
    </submittedName>
</protein>
<dbReference type="NCBIfam" id="NF007214">
    <property type="entry name" value="PRK09636.1"/>
    <property type="match status" value="1"/>
</dbReference>
<dbReference type="SUPFAM" id="SSF88659">
    <property type="entry name" value="Sigma3 and sigma4 domains of RNA polymerase sigma factors"/>
    <property type="match status" value="1"/>
</dbReference>
<dbReference type="InterPro" id="IPR013249">
    <property type="entry name" value="RNA_pol_sigma70_r4_t2"/>
</dbReference>
<feature type="domain" description="RNA polymerase sigma factor 70 region 4 type 2" evidence="7">
    <location>
        <begin position="105"/>
        <end position="156"/>
    </location>
</feature>
<evidence type="ECO:0000256" key="1">
    <source>
        <dbReference type="ARBA" id="ARBA00010641"/>
    </source>
</evidence>
<dbReference type="InterPro" id="IPR013324">
    <property type="entry name" value="RNA_pol_sigma_r3/r4-like"/>
</dbReference>
<organism evidence="9 10">
    <name type="scientific">Cryptosporangium phraense</name>
    <dbReference type="NCBI Taxonomy" id="2593070"/>
    <lineage>
        <taxon>Bacteria</taxon>
        <taxon>Bacillati</taxon>
        <taxon>Actinomycetota</taxon>
        <taxon>Actinomycetes</taxon>
        <taxon>Cryptosporangiales</taxon>
        <taxon>Cryptosporangiaceae</taxon>
        <taxon>Cryptosporangium</taxon>
    </lineage>
</organism>
<dbReference type="OrthoDB" id="6689546at2"/>
<evidence type="ECO:0000256" key="5">
    <source>
        <dbReference type="ARBA" id="ARBA00023163"/>
    </source>
</evidence>
<sequence>MDDFTPHREHLVRVAYRMLGSLAEAEDAVQEAWLRWQRADRSDIVDPRAWLTRVTGRICLDVLRSARVTREAYVGPWLPEPLVERLPSGPDPAEVAALDDSVRIALLTLLERLTPEQRVAFVLHDVFGIPFSGIASILDLKVDTARQLASRARRLLHDSPPPPLKPLPQQQATIDAFFAACQGGDLAELTALLAPDVEFVSDGGGVVRAALRPIVGPDKVARFLVGIFRNRGHWITPEPVLANGQYGFLLRFRPDAAGDPAFEQWADGRAVMGVVVPDLSPDGRISRFSFVVNPEKLRHLEPVDG</sequence>
<dbReference type="Gene3D" id="3.10.450.50">
    <property type="match status" value="1"/>
</dbReference>
<dbReference type="Pfam" id="PF12680">
    <property type="entry name" value="SnoaL_2"/>
    <property type="match status" value="1"/>
</dbReference>
<keyword evidence="5" id="KW-0804">Transcription</keyword>
<evidence type="ECO:0000313" key="10">
    <source>
        <dbReference type="Proteomes" id="UP000317982"/>
    </source>
</evidence>
<dbReference type="Gene3D" id="1.10.10.10">
    <property type="entry name" value="Winged helix-like DNA-binding domain superfamily/Winged helix DNA-binding domain"/>
    <property type="match status" value="1"/>
</dbReference>
<evidence type="ECO:0000259" key="8">
    <source>
        <dbReference type="Pfam" id="PF12680"/>
    </source>
</evidence>
<evidence type="ECO:0000256" key="3">
    <source>
        <dbReference type="ARBA" id="ARBA00023015"/>
    </source>
</evidence>
<dbReference type="InterPro" id="IPR036388">
    <property type="entry name" value="WH-like_DNA-bd_sf"/>
</dbReference>
<dbReference type="GO" id="GO:0016987">
    <property type="term" value="F:sigma factor activity"/>
    <property type="evidence" value="ECO:0007669"/>
    <property type="project" value="UniProtKB-KW"/>
</dbReference>
<dbReference type="GO" id="GO:0006352">
    <property type="term" value="P:DNA-templated transcription initiation"/>
    <property type="evidence" value="ECO:0007669"/>
    <property type="project" value="InterPro"/>
</dbReference>
<feature type="domain" description="RNA polymerase sigma-70 region 2" evidence="6">
    <location>
        <begin position="5"/>
        <end position="67"/>
    </location>
</feature>
<dbReference type="Proteomes" id="UP000317982">
    <property type="component" value="Unassembled WGS sequence"/>
</dbReference>
<evidence type="ECO:0000256" key="4">
    <source>
        <dbReference type="ARBA" id="ARBA00023082"/>
    </source>
</evidence>
<name>A0A545AJ88_9ACTN</name>
<dbReference type="InterPro" id="IPR014284">
    <property type="entry name" value="RNA_pol_sigma-70_dom"/>
</dbReference>
<dbReference type="InterPro" id="IPR007627">
    <property type="entry name" value="RNA_pol_sigma70_r2"/>
</dbReference>
<evidence type="ECO:0000313" key="9">
    <source>
        <dbReference type="EMBL" id="TQS40745.1"/>
    </source>
</evidence>
<reference evidence="9 10" key="1">
    <citation type="submission" date="2019-07" db="EMBL/GenBank/DDBJ databases">
        <title>Cryptosporangium phraense sp. nov., isolated from plant litter.</title>
        <authorList>
            <person name="Suriyachadkun C."/>
        </authorList>
    </citation>
    <scope>NUCLEOTIDE SEQUENCE [LARGE SCALE GENOMIC DNA]</scope>
    <source>
        <strain evidence="9 10">A-T 5661</strain>
    </source>
</reference>
<keyword evidence="10" id="KW-1185">Reference proteome</keyword>
<dbReference type="InterPro" id="IPR052704">
    <property type="entry name" value="ECF_Sigma-70_Domain"/>
</dbReference>
<dbReference type="RefSeq" id="WP_142708889.1">
    <property type="nucleotide sequence ID" value="NZ_VIRS01000035.1"/>
</dbReference>
<evidence type="ECO:0000256" key="2">
    <source>
        <dbReference type="ARBA" id="ARBA00011344"/>
    </source>
</evidence>
<dbReference type="SUPFAM" id="SSF88946">
    <property type="entry name" value="Sigma2 domain of RNA polymerase sigma factors"/>
    <property type="match status" value="1"/>
</dbReference>
<dbReference type="EMBL" id="VIRS01000035">
    <property type="protein sequence ID" value="TQS40745.1"/>
    <property type="molecule type" value="Genomic_DNA"/>
</dbReference>
<dbReference type="Pfam" id="PF04542">
    <property type="entry name" value="Sigma70_r2"/>
    <property type="match status" value="1"/>
</dbReference>
<dbReference type="InterPro" id="IPR013325">
    <property type="entry name" value="RNA_pol_sigma_r2"/>
</dbReference>
<dbReference type="PANTHER" id="PTHR30173">
    <property type="entry name" value="SIGMA 19 FACTOR"/>
    <property type="match status" value="1"/>
</dbReference>
<dbReference type="InParanoid" id="A0A545AJ88"/>
<comment type="similarity">
    <text evidence="1">Belongs to the sigma-70 factor family. ECF subfamily.</text>
</comment>